<organism evidence="1">
    <name type="scientific">Proboscia inermis</name>
    <dbReference type="NCBI Taxonomy" id="420281"/>
    <lineage>
        <taxon>Eukaryota</taxon>
        <taxon>Sar</taxon>
        <taxon>Stramenopiles</taxon>
        <taxon>Ochrophyta</taxon>
        <taxon>Bacillariophyta</taxon>
        <taxon>Coscinodiscophyceae</taxon>
        <taxon>Rhizosoleniophycidae</taxon>
        <taxon>Rhizosoleniales</taxon>
        <taxon>Rhizosoleniaceae</taxon>
        <taxon>Proboscia</taxon>
    </lineage>
</organism>
<gene>
    <name evidence="1" type="ORF">PINE0816_LOCUS9532</name>
</gene>
<proteinExistence type="predicted"/>
<dbReference type="AlphaFoldDB" id="A0A7S0C5A5"/>
<accession>A0A7S0C5A5</accession>
<name>A0A7S0C5A5_9STRA</name>
<protein>
    <submittedName>
        <fullName evidence="1">Uncharacterized protein</fullName>
    </submittedName>
</protein>
<sequence length="119" mass="12581">MLQPVLDRLFSSVEIVATTTDGVLGGYGGVLRRDAGAVSARDQSRGLSLAPPVQTHVQCETAEEAVSLVLRGYRSVAEREISVGDEVVICVLRFNGDGGDGDDGDGGTVQVLRFPLKKH</sequence>
<reference evidence="1" key="1">
    <citation type="submission" date="2021-01" db="EMBL/GenBank/DDBJ databases">
        <authorList>
            <person name="Corre E."/>
            <person name="Pelletier E."/>
            <person name="Niang G."/>
            <person name="Scheremetjew M."/>
            <person name="Finn R."/>
            <person name="Kale V."/>
            <person name="Holt S."/>
            <person name="Cochrane G."/>
            <person name="Meng A."/>
            <person name="Brown T."/>
            <person name="Cohen L."/>
        </authorList>
    </citation>
    <scope>NUCLEOTIDE SEQUENCE</scope>
    <source>
        <strain evidence="1">CCAP1064/1</strain>
    </source>
</reference>
<evidence type="ECO:0000313" key="1">
    <source>
        <dbReference type="EMBL" id="CAD8413401.1"/>
    </source>
</evidence>
<dbReference type="EMBL" id="HBEL01020388">
    <property type="protein sequence ID" value="CAD8413401.1"/>
    <property type="molecule type" value="Transcribed_RNA"/>
</dbReference>